<dbReference type="RefSeq" id="WP_062422239.1">
    <property type="nucleotide sequence ID" value="NZ_BBYA01000010.1"/>
</dbReference>
<comment type="caution">
    <text evidence="2">The sequence shown here is derived from an EMBL/GenBank/DDBJ whole genome shotgun (WGS) entry which is preliminary data.</text>
</comment>
<keyword evidence="1" id="KW-1133">Transmembrane helix</keyword>
<dbReference type="OrthoDB" id="166082at2"/>
<gene>
    <name evidence="2" type="ORF">ADM99_14490</name>
</gene>
<proteinExistence type="predicted"/>
<keyword evidence="3" id="KW-1185">Reference proteome</keyword>
<reference evidence="2 3" key="1">
    <citation type="submission" date="2015-07" db="EMBL/GenBank/DDBJ databases">
        <title>Genome sequence of Leptolinea tardivitalis DSM 16556.</title>
        <authorList>
            <person name="Hemp J."/>
            <person name="Ward L.M."/>
            <person name="Pace L.A."/>
            <person name="Fischer W.W."/>
        </authorList>
    </citation>
    <scope>NUCLEOTIDE SEQUENCE [LARGE SCALE GENOMIC DNA]</scope>
    <source>
        <strain evidence="2 3">YMTK-2</strain>
    </source>
</reference>
<protein>
    <submittedName>
        <fullName evidence="2">Uncharacterized protein</fullName>
    </submittedName>
</protein>
<dbReference type="STRING" id="229920.ADM99_14490"/>
<name>A0A0N8GKQ6_9CHLR</name>
<dbReference type="Proteomes" id="UP000050430">
    <property type="component" value="Unassembled WGS sequence"/>
</dbReference>
<sequence>MKEIPISKRNIIVAIILAVVIALGIIAIQALPLYNGSQPSVSNQEDNLASKAAVSALQAFFHVNYRNEKETWLNDVCAESTPTGCQLITAGADAMWSKFQEGKADVTATVTSQEKVAETATEQVWKMLVALSAPLPGSNKIQDTAYVVVVKTDNGWKFDRFLLEPEIKAILARQAMTVTPVKEGK</sequence>
<evidence type="ECO:0000313" key="3">
    <source>
        <dbReference type="Proteomes" id="UP000050430"/>
    </source>
</evidence>
<evidence type="ECO:0000313" key="2">
    <source>
        <dbReference type="EMBL" id="KPL70362.1"/>
    </source>
</evidence>
<accession>A0A0N8GKQ6</accession>
<keyword evidence="1" id="KW-0812">Transmembrane</keyword>
<feature type="transmembrane region" description="Helical" evidence="1">
    <location>
        <begin position="12"/>
        <end position="34"/>
    </location>
</feature>
<keyword evidence="1" id="KW-0472">Membrane</keyword>
<dbReference type="AlphaFoldDB" id="A0A0N8GKQ6"/>
<evidence type="ECO:0000256" key="1">
    <source>
        <dbReference type="SAM" id="Phobius"/>
    </source>
</evidence>
<organism evidence="2 3">
    <name type="scientific">Leptolinea tardivitalis</name>
    <dbReference type="NCBI Taxonomy" id="229920"/>
    <lineage>
        <taxon>Bacteria</taxon>
        <taxon>Bacillati</taxon>
        <taxon>Chloroflexota</taxon>
        <taxon>Anaerolineae</taxon>
        <taxon>Anaerolineales</taxon>
        <taxon>Anaerolineaceae</taxon>
        <taxon>Leptolinea</taxon>
    </lineage>
</organism>
<dbReference type="EMBL" id="LGCK01000014">
    <property type="protein sequence ID" value="KPL70362.1"/>
    <property type="molecule type" value="Genomic_DNA"/>
</dbReference>